<reference evidence="3" key="1">
    <citation type="submission" date="2006-01" db="EMBL/GenBank/DDBJ databases">
        <title>Complete sequence of Novosphingobium aromaticivorans DSM 12444.</title>
        <authorList>
            <consortium name="US DOE Joint Genome Institute"/>
            <person name="Copeland A."/>
            <person name="Lucas S."/>
            <person name="Lapidus A."/>
            <person name="Barry K."/>
            <person name="Detter J.C."/>
            <person name="Glavina T."/>
            <person name="Hammon N."/>
            <person name="Israni S."/>
            <person name="Pitluck S."/>
            <person name="Chain P."/>
            <person name="Malfatti S."/>
            <person name="Shin M."/>
            <person name="Vergez L."/>
            <person name="Schmutz J."/>
            <person name="Larimer F."/>
            <person name="Land M."/>
            <person name="Kyrpides N."/>
            <person name="Ivanova N."/>
            <person name="Fredrickson J."/>
            <person name="Balkwill D."/>
            <person name="Romine M.F."/>
            <person name="Richardson P."/>
        </authorList>
    </citation>
    <scope>NUCLEOTIDE SEQUENCE [LARGE SCALE GENOMIC DNA]</scope>
    <source>
        <strain evidence="3">ATCC 700278 / DSM 12444 / CCUG 56034 / CIP 105152 / NBRC 16084 / F199</strain>
    </source>
</reference>
<dbReference type="eggNOG" id="COG1073">
    <property type="taxonomic scope" value="Bacteria"/>
</dbReference>
<proteinExistence type="predicted"/>
<evidence type="ECO:0000259" key="1">
    <source>
        <dbReference type="Pfam" id="PF12697"/>
    </source>
</evidence>
<dbReference type="Pfam" id="PF12697">
    <property type="entry name" value="Abhydrolase_6"/>
    <property type="match status" value="1"/>
</dbReference>
<dbReference type="Proteomes" id="UP000009134">
    <property type="component" value="Chromosome"/>
</dbReference>
<dbReference type="SUPFAM" id="SSF53474">
    <property type="entry name" value="alpha/beta-Hydrolases"/>
    <property type="match status" value="1"/>
</dbReference>
<dbReference type="HOGENOM" id="CLU_075730_0_0_5"/>
<dbReference type="EMBL" id="CP000248">
    <property type="protein sequence ID" value="ABD26779.1"/>
    <property type="molecule type" value="Genomic_DNA"/>
</dbReference>
<gene>
    <name evidence="2" type="ordered locus">Saro_2342</name>
</gene>
<accession>Q2G5U4</accession>
<keyword evidence="3" id="KW-1185">Reference proteome</keyword>
<evidence type="ECO:0000313" key="3">
    <source>
        <dbReference type="Proteomes" id="UP000009134"/>
    </source>
</evidence>
<dbReference type="ESTHER" id="novad-q2g5u4">
    <property type="family name" value="Hydrolase-1_PEP"/>
</dbReference>
<name>Q2G5U4_NOVAD</name>
<sequence length="262" mass="27588">MTRRHLTFACEGATLVGTLDIDGASHGTGLLIVSGGNELRAGAWSGQAQLATRLAHAGFPVFRYDRRGVGDSEGENLSFRGALPDIAAALAAFRSAAPHLSRIVAFGNCDAAAALMLFGAELQVDGLVLANPWTIDGEEAPDAMPASAIRSRYLGKLASPREIWRLLSGGVNLGKLARGLRTAAGHSPAHAGLAQDMKAGLDAFAGPVAILLASRDRTAQMFEEAWGGEDPRIARIDSASHSFSDEAAREWLHARLVEALTR</sequence>
<dbReference type="RefSeq" id="WP_011445985.1">
    <property type="nucleotide sequence ID" value="NC_007794.1"/>
</dbReference>
<feature type="domain" description="AB hydrolase-1" evidence="1">
    <location>
        <begin position="31"/>
        <end position="250"/>
    </location>
</feature>
<dbReference type="NCBIfam" id="TIGR03100">
    <property type="entry name" value="hydr1_PEP"/>
    <property type="match status" value="1"/>
</dbReference>
<dbReference type="InterPro" id="IPR000073">
    <property type="entry name" value="AB_hydrolase_1"/>
</dbReference>
<dbReference type="Gene3D" id="3.40.50.1820">
    <property type="entry name" value="alpha/beta hydrolase"/>
    <property type="match status" value="1"/>
</dbReference>
<dbReference type="AlphaFoldDB" id="Q2G5U4"/>
<protein>
    <submittedName>
        <fullName evidence="2">Esterase/lipase/thioesterase family active site</fullName>
    </submittedName>
</protein>
<evidence type="ECO:0000313" key="2">
    <source>
        <dbReference type="EMBL" id="ABD26779.1"/>
    </source>
</evidence>
<dbReference type="STRING" id="279238.Saro_2342"/>
<dbReference type="InterPro" id="IPR017531">
    <property type="entry name" value="Hydrolase-1_PEP"/>
</dbReference>
<organism evidence="2 3">
    <name type="scientific">Novosphingobium aromaticivorans (strain ATCC 700278 / DSM 12444 / CCUG 56034 / CIP 105152 / NBRC 16084 / F199)</name>
    <dbReference type="NCBI Taxonomy" id="279238"/>
    <lineage>
        <taxon>Bacteria</taxon>
        <taxon>Pseudomonadati</taxon>
        <taxon>Pseudomonadota</taxon>
        <taxon>Alphaproteobacteria</taxon>
        <taxon>Sphingomonadales</taxon>
        <taxon>Sphingomonadaceae</taxon>
        <taxon>Novosphingobium</taxon>
    </lineage>
</organism>
<dbReference type="InterPro" id="IPR029058">
    <property type="entry name" value="AB_hydrolase_fold"/>
</dbReference>
<dbReference type="KEGG" id="nar:Saro_2342"/>